<accession>A0ACB7V1G3</accession>
<dbReference type="Proteomes" id="UP000827976">
    <property type="component" value="Chromosome 12"/>
</dbReference>
<dbReference type="EMBL" id="CM037022">
    <property type="protein sequence ID" value="KAH7667039.1"/>
    <property type="molecule type" value="Genomic_DNA"/>
</dbReference>
<keyword evidence="2" id="KW-1185">Reference proteome</keyword>
<organism evidence="1 2">
    <name type="scientific">Dioscorea alata</name>
    <name type="common">Purple yam</name>
    <dbReference type="NCBI Taxonomy" id="55571"/>
    <lineage>
        <taxon>Eukaryota</taxon>
        <taxon>Viridiplantae</taxon>
        <taxon>Streptophyta</taxon>
        <taxon>Embryophyta</taxon>
        <taxon>Tracheophyta</taxon>
        <taxon>Spermatophyta</taxon>
        <taxon>Magnoliopsida</taxon>
        <taxon>Liliopsida</taxon>
        <taxon>Dioscoreales</taxon>
        <taxon>Dioscoreaceae</taxon>
        <taxon>Dioscorea</taxon>
    </lineage>
</organism>
<sequence length="184" mass="20940">MTRHLFSTFLPCSSFKEDSYLSFSLTSSQLKSLKDLKHLISSFSPSFYPLSTFNIFLLLFSDRSDVILLKFLHARNLNPSLAQSMLLRCSSQHSSFNADTLATAFSDELSFKDLESLAAFMHGQKLSATLYCYNAYGLFKDKLIYDRVFGDTDKLSRFLCHRHGAQCPVAGPPSWRHQLHHSSH</sequence>
<name>A0ACB7V1G3_DIOAL</name>
<comment type="caution">
    <text evidence="1">The sequence shown here is derived from an EMBL/GenBank/DDBJ whole genome shotgun (WGS) entry which is preliminary data.</text>
</comment>
<evidence type="ECO:0000313" key="1">
    <source>
        <dbReference type="EMBL" id="KAH7667039.1"/>
    </source>
</evidence>
<protein>
    <submittedName>
        <fullName evidence="1">CRAL/TRIO N-terminal domain-containing protein</fullName>
    </submittedName>
</protein>
<reference evidence="2" key="1">
    <citation type="journal article" date="2022" name="Nat. Commun.">
        <title>Chromosome evolution and the genetic basis of agronomically important traits in greater yam.</title>
        <authorList>
            <person name="Bredeson J.V."/>
            <person name="Lyons J.B."/>
            <person name="Oniyinde I.O."/>
            <person name="Okereke N.R."/>
            <person name="Kolade O."/>
            <person name="Nnabue I."/>
            <person name="Nwadili C.O."/>
            <person name="Hribova E."/>
            <person name="Parker M."/>
            <person name="Nwogha J."/>
            <person name="Shu S."/>
            <person name="Carlson J."/>
            <person name="Kariba R."/>
            <person name="Muthemba S."/>
            <person name="Knop K."/>
            <person name="Barton G.J."/>
            <person name="Sherwood A.V."/>
            <person name="Lopez-Montes A."/>
            <person name="Asiedu R."/>
            <person name="Jamnadass R."/>
            <person name="Muchugi A."/>
            <person name="Goodstein D."/>
            <person name="Egesi C.N."/>
            <person name="Featherston J."/>
            <person name="Asfaw A."/>
            <person name="Simpson G.G."/>
            <person name="Dolezel J."/>
            <person name="Hendre P.S."/>
            <person name="Van Deynze A."/>
            <person name="Kumar P.L."/>
            <person name="Obidiegwu J.E."/>
            <person name="Bhattacharjee R."/>
            <person name="Rokhsar D.S."/>
        </authorList>
    </citation>
    <scope>NUCLEOTIDE SEQUENCE [LARGE SCALE GENOMIC DNA]</scope>
    <source>
        <strain evidence="2">cv. TDa95/00328</strain>
    </source>
</reference>
<proteinExistence type="predicted"/>
<evidence type="ECO:0000313" key="2">
    <source>
        <dbReference type="Proteomes" id="UP000827976"/>
    </source>
</evidence>
<gene>
    <name evidence="1" type="ORF">IHE45_12G033400</name>
</gene>